<evidence type="ECO:0000313" key="3">
    <source>
        <dbReference type="RefSeq" id="XP_025411186.1"/>
    </source>
</evidence>
<name>A0A2S2QTL7_9HEMI</name>
<proteinExistence type="predicted"/>
<keyword evidence="2" id="KW-1185">Reference proteome</keyword>
<accession>A0A2S2QTL7</accession>
<dbReference type="AlphaFoldDB" id="A0A2S2QTL7"/>
<reference evidence="3" key="2">
    <citation type="submission" date="2025-04" db="UniProtKB">
        <authorList>
            <consortium name="RefSeq"/>
        </authorList>
    </citation>
    <scope>IDENTIFICATION</scope>
    <source>
        <tissue evidence="3">Whole body</tissue>
    </source>
</reference>
<dbReference type="RefSeq" id="XP_025411186.1">
    <property type="nucleotide sequence ID" value="XM_025555401.1"/>
</dbReference>
<organism evidence="1">
    <name type="scientific">Sipha flava</name>
    <name type="common">yellow sugarcane aphid</name>
    <dbReference type="NCBI Taxonomy" id="143950"/>
    <lineage>
        <taxon>Eukaryota</taxon>
        <taxon>Metazoa</taxon>
        <taxon>Ecdysozoa</taxon>
        <taxon>Arthropoda</taxon>
        <taxon>Hexapoda</taxon>
        <taxon>Insecta</taxon>
        <taxon>Pterygota</taxon>
        <taxon>Neoptera</taxon>
        <taxon>Paraneoptera</taxon>
        <taxon>Hemiptera</taxon>
        <taxon>Sternorrhyncha</taxon>
        <taxon>Aphidomorpha</taxon>
        <taxon>Aphidoidea</taxon>
        <taxon>Aphididae</taxon>
        <taxon>Sipha</taxon>
    </lineage>
</organism>
<protein>
    <submittedName>
        <fullName evidence="3">Uncharacterized protein LOC112684084</fullName>
    </submittedName>
</protein>
<dbReference type="OrthoDB" id="7449785at2759"/>
<evidence type="ECO:0000313" key="1">
    <source>
        <dbReference type="EMBL" id="MBY80870.1"/>
    </source>
</evidence>
<dbReference type="GeneID" id="112684084"/>
<dbReference type="EMBL" id="GGMS01011667">
    <property type="protein sequence ID" value="MBY80870.1"/>
    <property type="molecule type" value="Transcribed_RNA"/>
</dbReference>
<reference evidence="1" key="1">
    <citation type="submission" date="2018-04" db="EMBL/GenBank/DDBJ databases">
        <title>Transcriptome assembly of Sipha flava.</title>
        <authorList>
            <person name="Scully E.D."/>
            <person name="Geib S.M."/>
            <person name="Palmer N.A."/>
            <person name="Koch K."/>
            <person name="Bradshaw J."/>
            <person name="Heng-Moss T."/>
            <person name="Sarath G."/>
        </authorList>
    </citation>
    <scope>NUCLEOTIDE SEQUENCE</scope>
</reference>
<evidence type="ECO:0000313" key="2">
    <source>
        <dbReference type="Proteomes" id="UP000694846"/>
    </source>
</evidence>
<dbReference type="Proteomes" id="UP000694846">
    <property type="component" value="Unplaced"/>
</dbReference>
<gene>
    <name evidence="3" type="primary">LOC112684084</name>
    <name evidence="1" type="ORF">g.44458</name>
</gene>
<sequence length="269" mass="31605">MSNLRKLDKDRLTAFLEHLNKKIKKPDKTLEKCLSILKTLMYTSSNYKYDTTLNTQSNLQKIIQSINFDVIQSDHMINMKHILHQGADLDVYVNYIKSILNRRDNTLNLILLDVWDQLNSNVLKLPVFIHEKCIKDYPLIFEKTILSAISQWQIDELSEICIKSPLVFQMCSSIFNELLIKLNFTNNFFKFITNFVNSVCSQCENNNIDVIDLYPIKCRNILILRAIKNKNSTIVTKKYLNKEFKQFILSHPKESMCLLIHFPDLYESI</sequence>